<evidence type="ECO:0000313" key="1">
    <source>
        <dbReference type="EMBL" id="BBL03157.1"/>
    </source>
</evidence>
<dbReference type="GeneID" id="78341182"/>
<sequence>MQPDQNDPSHCELYFKEGAHGDQFGGATIEYDANYALHPYYADGVACDKVGGVPMMTFSLPATQRYNAAAHAGIGCVPMTAATRSRTETNLPFMVAVGALRLQFYTTETDPVKVMGLRFIANGDEGVAGAAAVAMNYLEEGQSGEPRLTMAADAAKEVAVDCGEGVVLSTDADYPTQFAVALPRRPSTKASRSN</sequence>
<dbReference type="KEGG" id="acou:A5CBH24_04700"/>
<name>A0A4Y1WQU4_9BACT</name>
<gene>
    <name evidence="1" type="ORF">A5CBH24_04700</name>
</gene>
<evidence type="ECO:0000313" key="2">
    <source>
        <dbReference type="Proteomes" id="UP000318946"/>
    </source>
</evidence>
<keyword evidence="2" id="KW-1185">Reference proteome</keyword>
<organism evidence="1 2">
    <name type="scientific">Alistipes communis</name>
    <dbReference type="NCBI Taxonomy" id="2585118"/>
    <lineage>
        <taxon>Bacteria</taxon>
        <taxon>Pseudomonadati</taxon>
        <taxon>Bacteroidota</taxon>
        <taxon>Bacteroidia</taxon>
        <taxon>Bacteroidales</taxon>
        <taxon>Rikenellaceae</taxon>
        <taxon>Alistipes</taxon>
    </lineage>
</organism>
<dbReference type="AlphaFoldDB" id="A0A4Y1WQU4"/>
<reference evidence="2" key="1">
    <citation type="submission" date="2019-06" db="EMBL/GenBank/DDBJ databases">
        <title>Alistipes onderdonkii subsp. vulgaris subsp. nov., Alistipes dispar sp. nov. and Alistipes communis sp. nov., isolated from human faeces, and creation of Alistipes onderdonkii subsp. onderdonkii subsp. nov.</title>
        <authorList>
            <person name="Sakamoto M."/>
            <person name="Ikeyama N."/>
            <person name="Ogata Y."/>
            <person name="Suda W."/>
            <person name="Iino T."/>
            <person name="Hattori M."/>
            <person name="Ohkuma M."/>
        </authorList>
    </citation>
    <scope>NUCLEOTIDE SEQUENCE [LARGE SCALE GENOMIC DNA]</scope>
    <source>
        <strain evidence="2">5CBH24</strain>
    </source>
</reference>
<dbReference type="RefSeq" id="WP_141412078.1">
    <property type="nucleotide sequence ID" value="NZ_AP019735.1"/>
</dbReference>
<accession>A0A4Y1WQU4</accession>
<dbReference type="EMBL" id="AP019735">
    <property type="protein sequence ID" value="BBL03157.1"/>
    <property type="molecule type" value="Genomic_DNA"/>
</dbReference>
<dbReference type="Proteomes" id="UP000318946">
    <property type="component" value="Chromosome"/>
</dbReference>
<protein>
    <submittedName>
        <fullName evidence="1">Uncharacterized protein</fullName>
    </submittedName>
</protein>
<proteinExistence type="predicted"/>